<organism evidence="3 4">
    <name type="scientific">Alloscardovia theropitheci</name>
    <dbReference type="NCBI Taxonomy" id="2496842"/>
    <lineage>
        <taxon>Bacteria</taxon>
        <taxon>Bacillati</taxon>
        <taxon>Actinomycetota</taxon>
        <taxon>Actinomycetes</taxon>
        <taxon>Bifidobacteriales</taxon>
        <taxon>Bifidobacteriaceae</taxon>
        <taxon>Alloscardovia</taxon>
    </lineage>
</organism>
<evidence type="ECO:0000256" key="1">
    <source>
        <dbReference type="SAM" id="MobiDB-lite"/>
    </source>
</evidence>
<keyword evidence="4" id="KW-1185">Reference proteome</keyword>
<comment type="caution">
    <text evidence="3">The sequence shown here is derived from an EMBL/GenBank/DDBJ whole genome shotgun (WGS) entry which is preliminary data.</text>
</comment>
<protein>
    <submittedName>
        <fullName evidence="3">Uncharacterized protein</fullName>
    </submittedName>
</protein>
<feature type="transmembrane region" description="Helical" evidence="2">
    <location>
        <begin position="128"/>
        <end position="149"/>
    </location>
</feature>
<sequence length="265" mass="28841">MDNSMNNHYDASASSNYQGNAQPGYSAQGYETPVTQNNAQNSNGYDNGQSNAQAQSQPQAQQQAYAQPHYAQTQAQSTQAQYAQTPYTQSPYMQPPVNYPPMYTGASARPRVNVIVKNRYVYNTKPNVAVAVLAVIGMVLTGMTIAVLYTFPDWIVTDDSVMQAIIVATFAIAGIVLVAAGIVSAIRLRAGKDNAENVDNPYNVANSQQQTPYMNYSHDENSGASMSDFEYEEESETTQLPETMHEADGESAASDDTTVVMNRVD</sequence>
<feature type="compositionally biased region" description="Polar residues" evidence="1">
    <location>
        <begin position="1"/>
        <end position="25"/>
    </location>
</feature>
<feature type="region of interest" description="Disordered" evidence="1">
    <location>
        <begin position="1"/>
        <end position="83"/>
    </location>
</feature>
<name>A0A4R0QQJ9_9BIFI</name>
<feature type="transmembrane region" description="Helical" evidence="2">
    <location>
        <begin position="161"/>
        <end position="183"/>
    </location>
</feature>
<dbReference type="RefSeq" id="WP_131283445.1">
    <property type="nucleotide sequence ID" value="NZ_RXLP01000014.1"/>
</dbReference>
<evidence type="ECO:0000313" key="3">
    <source>
        <dbReference type="EMBL" id="TCD54574.1"/>
    </source>
</evidence>
<feature type="region of interest" description="Disordered" evidence="1">
    <location>
        <begin position="213"/>
        <end position="265"/>
    </location>
</feature>
<feature type="compositionally biased region" description="Polar residues" evidence="1">
    <location>
        <begin position="33"/>
        <end position="48"/>
    </location>
</feature>
<keyword evidence="2" id="KW-0812">Transmembrane</keyword>
<dbReference type="AlphaFoldDB" id="A0A4R0QQJ9"/>
<keyword evidence="2" id="KW-0472">Membrane</keyword>
<gene>
    <name evidence="3" type="ORF">EJ419_02955</name>
</gene>
<keyword evidence="2" id="KW-1133">Transmembrane helix</keyword>
<evidence type="ECO:0000313" key="4">
    <source>
        <dbReference type="Proteomes" id="UP000291289"/>
    </source>
</evidence>
<accession>A0A4R0QQJ9</accession>
<feature type="compositionally biased region" description="Polar residues" evidence="1">
    <location>
        <begin position="254"/>
        <end position="265"/>
    </location>
</feature>
<dbReference type="Proteomes" id="UP000291289">
    <property type="component" value="Unassembled WGS sequence"/>
</dbReference>
<proteinExistence type="predicted"/>
<evidence type="ECO:0000256" key="2">
    <source>
        <dbReference type="SAM" id="Phobius"/>
    </source>
</evidence>
<dbReference type="EMBL" id="RXLP01000014">
    <property type="protein sequence ID" value="TCD54574.1"/>
    <property type="molecule type" value="Genomic_DNA"/>
</dbReference>
<reference evidence="3 4" key="1">
    <citation type="submission" date="2018-12" db="EMBL/GenBank/DDBJ databases">
        <title>Alloscrdovia theropitheci sp. nov: a novel taxon from the feces of the bleeding-herat monkey (Theropithecus geleda).</title>
        <authorList>
            <person name="Modesto M."/>
        </authorList>
    </citation>
    <scope>NUCLEOTIDE SEQUENCE [LARGE SCALE GENOMIC DNA]</scope>
    <source>
        <strain evidence="3 4">GLDI4/2</strain>
    </source>
</reference>
<feature type="compositionally biased region" description="Low complexity" evidence="1">
    <location>
        <begin position="49"/>
        <end position="83"/>
    </location>
</feature>